<dbReference type="PANTHER" id="PTHR43135">
    <property type="entry name" value="ALPHA-D-RIBOSE 1-METHYLPHOSPHONATE 5-TRIPHOSPHATE DIPHOSPHATASE"/>
    <property type="match status" value="1"/>
</dbReference>
<dbReference type="InterPro" id="IPR011059">
    <property type="entry name" value="Metal-dep_hydrolase_composite"/>
</dbReference>
<dbReference type="Gene3D" id="2.30.40.10">
    <property type="entry name" value="Urease, subunit C, domain 1"/>
    <property type="match status" value="1"/>
</dbReference>
<dbReference type="RefSeq" id="WP_073046768.1">
    <property type="nucleotide sequence ID" value="NZ_FQZL01000005.1"/>
</dbReference>
<evidence type="ECO:0000313" key="3">
    <source>
        <dbReference type="Proteomes" id="UP000184052"/>
    </source>
</evidence>
<keyword evidence="3" id="KW-1185">Reference proteome</keyword>
<reference evidence="2 3" key="1">
    <citation type="submission" date="2016-11" db="EMBL/GenBank/DDBJ databases">
        <authorList>
            <person name="Jaros S."/>
            <person name="Januszkiewicz K."/>
            <person name="Wedrychowicz H."/>
        </authorList>
    </citation>
    <scope>NUCLEOTIDE SEQUENCE [LARGE SCALE GENOMIC DNA]</scope>
    <source>
        <strain evidence="2 3">DSM 17477</strain>
    </source>
</reference>
<dbReference type="InterPro" id="IPR006680">
    <property type="entry name" value="Amidohydro-rel"/>
</dbReference>
<dbReference type="InterPro" id="IPR032466">
    <property type="entry name" value="Metal_Hydrolase"/>
</dbReference>
<dbReference type="Proteomes" id="UP000184052">
    <property type="component" value="Unassembled WGS sequence"/>
</dbReference>
<proteinExistence type="predicted"/>
<protein>
    <submittedName>
        <fullName evidence="2">Imidazolonepropionase</fullName>
    </submittedName>
</protein>
<accession>A0A1M6C1V1</accession>
<sequence length="389" mass="42101">MYWIKNANVITCKDDAILENHCIQMENGVISKIVPVEECQPDKGSTIIDAKGEYVLPGLINCHEHVLVDDKNMSTDLTSYEHTIMKSVAYLEDILKSGFTTVRSMMDFYNLEMVFRDAIESGVIKGPSLVVAGKAMTATGGHFGQFLPCCDTVELARKYTNEQLSKGADFIKVYLTGGVTTVGVANAVNVKPECLDEIVSIAHDAGKKVAAHCIGGQGVLVAAKAGVDSIEHGSGLDEVSGRYMLENQITLVPTILPGYMNNILPDRESLPEFFRVKSDQYLEDCKKAAAFAREMGIKIAVGTDGGAINTPHDIGALELSLLSEQGYTPMECILAATVNAADLLGMSGDRGTVEIGKRGDLIIVDQNPLEQLECLQDVKHVFKEGVLIR</sequence>
<dbReference type="InterPro" id="IPR051781">
    <property type="entry name" value="Metallo-dep_Hydrolase"/>
</dbReference>
<dbReference type="EMBL" id="FQZL01000005">
    <property type="protein sequence ID" value="SHI55025.1"/>
    <property type="molecule type" value="Genomic_DNA"/>
</dbReference>
<dbReference type="AlphaFoldDB" id="A0A1M6C1V1"/>
<dbReference type="Gene3D" id="3.20.20.140">
    <property type="entry name" value="Metal-dependent hydrolases"/>
    <property type="match status" value="1"/>
</dbReference>
<name>A0A1M6C1V1_9FIRM</name>
<dbReference type="GO" id="GO:0016810">
    <property type="term" value="F:hydrolase activity, acting on carbon-nitrogen (but not peptide) bonds"/>
    <property type="evidence" value="ECO:0007669"/>
    <property type="project" value="InterPro"/>
</dbReference>
<dbReference type="SUPFAM" id="SSF51338">
    <property type="entry name" value="Composite domain of metallo-dependent hydrolases"/>
    <property type="match status" value="1"/>
</dbReference>
<evidence type="ECO:0000313" key="2">
    <source>
        <dbReference type="EMBL" id="SHI55025.1"/>
    </source>
</evidence>
<dbReference type="STRING" id="1121476.SAMN02745751_00552"/>
<organism evidence="2 3">
    <name type="scientific">Dethiosulfatibacter aminovorans DSM 17477</name>
    <dbReference type="NCBI Taxonomy" id="1121476"/>
    <lineage>
        <taxon>Bacteria</taxon>
        <taxon>Bacillati</taxon>
        <taxon>Bacillota</taxon>
        <taxon>Tissierellia</taxon>
        <taxon>Dethiosulfatibacter</taxon>
    </lineage>
</organism>
<dbReference type="CDD" id="cd01299">
    <property type="entry name" value="Met_dep_hydrolase_A"/>
    <property type="match status" value="1"/>
</dbReference>
<dbReference type="SUPFAM" id="SSF51556">
    <property type="entry name" value="Metallo-dependent hydrolases"/>
    <property type="match status" value="1"/>
</dbReference>
<gene>
    <name evidence="2" type="ORF">SAMN02745751_00552</name>
</gene>
<feature type="domain" description="Amidohydrolase-related" evidence="1">
    <location>
        <begin position="54"/>
        <end position="387"/>
    </location>
</feature>
<dbReference type="InterPro" id="IPR057744">
    <property type="entry name" value="OTAase-like"/>
</dbReference>
<dbReference type="PANTHER" id="PTHR43135:SF3">
    <property type="entry name" value="ALPHA-D-RIBOSE 1-METHYLPHOSPHONATE 5-TRIPHOSPHATE DIPHOSPHATASE"/>
    <property type="match status" value="1"/>
</dbReference>
<dbReference type="Pfam" id="PF01979">
    <property type="entry name" value="Amidohydro_1"/>
    <property type="match status" value="1"/>
</dbReference>
<evidence type="ECO:0000259" key="1">
    <source>
        <dbReference type="Pfam" id="PF01979"/>
    </source>
</evidence>